<reference evidence="1 2" key="1">
    <citation type="submission" date="2018-04" db="EMBL/GenBank/DDBJ databases">
        <authorList>
            <person name="Vogel A."/>
        </authorList>
    </citation>
    <scope>NUCLEOTIDE SEQUENCE [LARGE SCALE GENOMIC DNA]</scope>
</reference>
<dbReference type="Proteomes" id="UP000595140">
    <property type="component" value="Unassembled WGS sequence"/>
</dbReference>
<dbReference type="EMBL" id="OOIL02003592">
    <property type="protein sequence ID" value="VFQ88439.1"/>
    <property type="molecule type" value="Genomic_DNA"/>
</dbReference>
<keyword evidence="2" id="KW-1185">Reference proteome</keyword>
<evidence type="ECO:0000313" key="1">
    <source>
        <dbReference type="EMBL" id="VFQ88439.1"/>
    </source>
</evidence>
<evidence type="ECO:0000313" key="2">
    <source>
        <dbReference type="Proteomes" id="UP000595140"/>
    </source>
</evidence>
<dbReference type="AlphaFoldDB" id="A0A484MIU8"/>
<proteinExistence type="predicted"/>
<sequence>MGCFALFLFSPLYFPGFCYWFVLVTFAICCNTHRGTIPHHLGRAACGTGALTIAPNLIIQHIIGVNVLN</sequence>
<protein>
    <submittedName>
        <fullName evidence="1">Uncharacterized protein</fullName>
    </submittedName>
</protein>
<gene>
    <name evidence="1" type="ORF">CCAM_LOCUS30215</name>
</gene>
<accession>A0A484MIU8</accession>
<name>A0A484MIU8_9ASTE</name>
<organism evidence="1 2">
    <name type="scientific">Cuscuta campestris</name>
    <dbReference type="NCBI Taxonomy" id="132261"/>
    <lineage>
        <taxon>Eukaryota</taxon>
        <taxon>Viridiplantae</taxon>
        <taxon>Streptophyta</taxon>
        <taxon>Embryophyta</taxon>
        <taxon>Tracheophyta</taxon>
        <taxon>Spermatophyta</taxon>
        <taxon>Magnoliopsida</taxon>
        <taxon>eudicotyledons</taxon>
        <taxon>Gunneridae</taxon>
        <taxon>Pentapetalae</taxon>
        <taxon>asterids</taxon>
        <taxon>lamiids</taxon>
        <taxon>Solanales</taxon>
        <taxon>Convolvulaceae</taxon>
        <taxon>Cuscuteae</taxon>
        <taxon>Cuscuta</taxon>
        <taxon>Cuscuta subgen. Grammica</taxon>
        <taxon>Cuscuta sect. Cleistogrammica</taxon>
    </lineage>
</organism>